<dbReference type="RefSeq" id="WP_094884106.1">
    <property type="nucleotide sequence ID" value="NZ_NPMS01000001.1"/>
</dbReference>
<evidence type="ECO:0000313" key="2">
    <source>
        <dbReference type="Proteomes" id="UP000216498"/>
    </source>
</evidence>
<organism evidence="1 2">
    <name type="scientific">Virgibacillus indicus</name>
    <dbReference type="NCBI Taxonomy" id="2024554"/>
    <lineage>
        <taxon>Bacteria</taxon>
        <taxon>Bacillati</taxon>
        <taxon>Bacillota</taxon>
        <taxon>Bacilli</taxon>
        <taxon>Bacillales</taxon>
        <taxon>Bacillaceae</taxon>
        <taxon>Virgibacillus</taxon>
    </lineage>
</organism>
<proteinExistence type="predicted"/>
<dbReference type="AlphaFoldDB" id="A0A265NEN5"/>
<reference evidence="1 2" key="1">
    <citation type="submission" date="2017-08" db="EMBL/GenBank/DDBJ databases">
        <title>Virgibacillus indicus sp. nov. and Virgibacillus profoundi sp. nov, two moderately halophilic bacteria isolated from marine sediment by using the Microfluidic Streak Plate.</title>
        <authorList>
            <person name="Xu B."/>
            <person name="Hu B."/>
            <person name="Wang J."/>
            <person name="Zhu Y."/>
            <person name="Huang L."/>
            <person name="Du W."/>
            <person name="Huang Y."/>
        </authorList>
    </citation>
    <scope>NUCLEOTIDE SEQUENCE [LARGE SCALE GENOMIC DNA]</scope>
    <source>
        <strain evidence="1 2">IO3-P2-C2</strain>
    </source>
</reference>
<keyword evidence="2" id="KW-1185">Reference proteome</keyword>
<evidence type="ECO:0000313" key="1">
    <source>
        <dbReference type="EMBL" id="OZU90502.1"/>
    </source>
</evidence>
<comment type="caution">
    <text evidence="1">The sequence shown here is derived from an EMBL/GenBank/DDBJ whole genome shotgun (WGS) entry which is preliminary data.</text>
</comment>
<dbReference type="OrthoDB" id="2969671at2"/>
<gene>
    <name evidence="1" type="ORF">CIL03_04970</name>
</gene>
<accession>A0A265NEN5</accession>
<name>A0A265NEN5_9BACI</name>
<dbReference type="Proteomes" id="UP000216498">
    <property type="component" value="Unassembled WGS sequence"/>
</dbReference>
<sequence>MKKALVLSLIVIGCFIGIINWQFGQVNAKLAESKEVKKQLDNFILHMRVDETEEGIQVLRSLQYMGEETVEIKHQAPLISVSLSHENHDFTGSLITKKMNSGNIYPQEKLVFAAPEKGECNLYVQARFMADDEEILIEHVEKLIFK</sequence>
<protein>
    <submittedName>
        <fullName evidence="1">Uncharacterized protein</fullName>
    </submittedName>
</protein>
<dbReference type="EMBL" id="NPMS01000001">
    <property type="protein sequence ID" value="OZU90502.1"/>
    <property type="molecule type" value="Genomic_DNA"/>
</dbReference>